<sequence>MLEVGTKVKDFSLKDALGHTHTLSKYLGKKVVIYFYPEDDSPGCTTQACTFRDLEPELKQLNVVLLGISPDSVESHQAFQTKYGLPFTLLSDPDHEVATYFGSYGTKNMYGKMVVGIIRSTFILDEKGVIEKVFKRASAKTNAESVLAYLKG</sequence>
<dbReference type="EMBL" id="JAOEGN010000014">
    <property type="protein sequence ID" value="MCU0105479.1"/>
    <property type="molecule type" value="Genomic_DNA"/>
</dbReference>
<comment type="similarity">
    <text evidence="10">Belongs to the peroxiredoxin family. BCP/PrxQ subfamily.</text>
</comment>
<dbReference type="PROSITE" id="PS51352">
    <property type="entry name" value="THIOREDOXIN_2"/>
    <property type="match status" value="1"/>
</dbReference>
<keyword evidence="4 14" id="KW-0575">Peroxidase</keyword>
<comment type="catalytic activity">
    <reaction evidence="12">
        <text>a hydroperoxide + [thioredoxin]-dithiol = an alcohol + [thioredoxin]-disulfide + H2O</text>
        <dbReference type="Rhea" id="RHEA:62620"/>
        <dbReference type="Rhea" id="RHEA-COMP:10698"/>
        <dbReference type="Rhea" id="RHEA-COMP:10700"/>
        <dbReference type="ChEBI" id="CHEBI:15377"/>
        <dbReference type="ChEBI" id="CHEBI:29950"/>
        <dbReference type="ChEBI" id="CHEBI:30879"/>
        <dbReference type="ChEBI" id="CHEBI:35924"/>
        <dbReference type="ChEBI" id="CHEBI:50058"/>
        <dbReference type="EC" id="1.11.1.24"/>
    </reaction>
</comment>
<proteinExistence type="inferred from homology"/>
<keyword evidence="15" id="KW-1185">Reference proteome</keyword>
<protein>
    <recommendedName>
        <fullName evidence="3">thioredoxin-dependent peroxiredoxin</fullName>
        <ecNumber evidence="3">1.11.1.24</ecNumber>
    </recommendedName>
    <alternativeName>
        <fullName evidence="11">Bacterioferritin comigratory protein</fullName>
    </alternativeName>
    <alternativeName>
        <fullName evidence="9">Thioredoxin peroxidase</fullName>
    </alternativeName>
</protein>
<keyword evidence="6 14" id="KW-0560">Oxidoreductase</keyword>
<dbReference type="NCBIfam" id="NF006960">
    <property type="entry name" value="PRK09437.1"/>
    <property type="match status" value="1"/>
</dbReference>
<evidence type="ECO:0000256" key="12">
    <source>
        <dbReference type="ARBA" id="ARBA00049091"/>
    </source>
</evidence>
<evidence type="ECO:0000313" key="15">
    <source>
        <dbReference type="Proteomes" id="UP001209076"/>
    </source>
</evidence>
<evidence type="ECO:0000256" key="6">
    <source>
        <dbReference type="ARBA" id="ARBA00023002"/>
    </source>
</evidence>
<evidence type="ECO:0000259" key="13">
    <source>
        <dbReference type="PROSITE" id="PS51352"/>
    </source>
</evidence>
<gene>
    <name evidence="14" type="primary">bcp</name>
    <name evidence="14" type="ORF">N7603_07390</name>
</gene>
<evidence type="ECO:0000256" key="2">
    <source>
        <dbReference type="ARBA" id="ARBA00011245"/>
    </source>
</evidence>
<dbReference type="EC" id="1.11.1.24" evidence="3"/>
<name>A0ABT2PX00_9MOLU</name>
<evidence type="ECO:0000256" key="5">
    <source>
        <dbReference type="ARBA" id="ARBA00022862"/>
    </source>
</evidence>
<evidence type="ECO:0000256" key="4">
    <source>
        <dbReference type="ARBA" id="ARBA00022559"/>
    </source>
</evidence>
<evidence type="ECO:0000256" key="7">
    <source>
        <dbReference type="ARBA" id="ARBA00023157"/>
    </source>
</evidence>
<evidence type="ECO:0000256" key="3">
    <source>
        <dbReference type="ARBA" id="ARBA00013017"/>
    </source>
</evidence>
<keyword evidence="7" id="KW-1015">Disulfide bond</keyword>
<evidence type="ECO:0000256" key="8">
    <source>
        <dbReference type="ARBA" id="ARBA00023284"/>
    </source>
</evidence>
<evidence type="ECO:0000256" key="10">
    <source>
        <dbReference type="ARBA" id="ARBA00038489"/>
    </source>
</evidence>
<dbReference type="Gene3D" id="3.40.30.10">
    <property type="entry name" value="Glutaredoxin"/>
    <property type="match status" value="1"/>
</dbReference>
<keyword evidence="5" id="KW-0049">Antioxidant</keyword>
<dbReference type="Proteomes" id="UP001209076">
    <property type="component" value="Unassembled WGS sequence"/>
</dbReference>
<reference evidence="15" key="1">
    <citation type="submission" date="2023-07" db="EMBL/GenBank/DDBJ databases">
        <title>Novel Mycoplasma species identified in domestic and wild animals.</title>
        <authorList>
            <person name="Volokhov D.V."/>
            <person name="Furtak V.A."/>
            <person name="Zagorodnyaya T.A."/>
        </authorList>
    </citation>
    <scope>NUCLEOTIDE SEQUENCE [LARGE SCALE GENOMIC DNA]</scope>
    <source>
        <strain evidence="15">92-19</strain>
    </source>
</reference>
<comment type="subunit">
    <text evidence="2">Monomer.</text>
</comment>
<dbReference type="InterPro" id="IPR050924">
    <property type="entry name" value="Peroxiredoxin_BCP/PrxQ"/>
</dbReference>
<organism evidence="14 15">
    <name type="scientific">Paracholeplasma vituli</name>
    <dbReference type="NCBI Taxonomy" id="69473"/>
    <lineage>
        <taxon>Bacteria</taxon>
        <taxon>Bacillati</taxon>
        <taxon>Mycoplasmatota</taxon>
        <taxon>Mollicutes</taxon>
        <taxon>Acholeplasmatales</taxon>
        <taxon>Acholeplasmataceae</taxon>
        <taxon>Paracholeplasma</taxon>
    </lineage>
</organism>
<dbReference type="Pfam" id="PF00578">
    <property type="entry name" value="AhpC-TSA"/>
    <property type="match status" value="1"/>
</dbReference>
<dbReference type="RefSeq" id="WP_262096792.1">
    <property type="nucleotide sequence ID" value="NZ_JAOEGN010000014.1"/>
</dbReference>
<dbReference type="PIRSF" id="PIRSF000239">
    <property type="entry name" value="AHPC"/>
    <property type="match status" value="1"/>
</dbReference>
<accession>A0ABT2PX00</accession>
<comment type="caution">
    <text evidence="14">The sequence shown here is derived from an EMBL/GenBank/DDBJ whole genome shotgun (WGS) entry which is preliminary data.</text>
</comment>
<dbReference type="InterPro" id="IPR013766">
    <property type="entry name" value="Thioredoxin_domain"/>
</dbReference>
<evidence type="ECO:0000256" key="9">
    <source>
        <dbReference type="ARBA" id="ARBA00032824"/>
    </source>
</evidence>
<dbReference type="PANTHER" id="PTHR42801">
    <property type="entry name" value="THIOREDOXIN-DEPENDENT PEROXIDE REDUCTASE"/>
    <property type="match status" value="1"/>
</dbReference>
<evidence type="ECO:0000313" key="14">
    <source>
        <dbReference type="EMBL" id="MCU0105479.1"/>
    </source>
</evidence>
<comment type="function">
    <text evidence="1">Thiol-specific peroxidase that catalyzes the reduction of hydrogen peroxide and organic hydroperoxides to water and alcohols, respectively. Plays a role in cell protection against oxidative stress by detoxifying peroxides and as sensor of hydrogen peroxide-mediated signaling events.</text>
</comment>
<dbReference type="GO" id="GO:0140824">
    <property type="term" value="F:thioredoxin-dependent peroxiredoxin activity"/>
    <property type="evidence" value="ECO:0007669"/>
    <property type="project" value="UniProtKB-EC"/>
</dbReference>
<evidence type="ECO:0000256" key="11">
    <source>
        <dbReference type="ARBA" id="ARBA00041373"/>
    </source>
</evidence>
<dbReference type="SUPFAM" id="SSF52833">
    <property type="entry name" value="Thioredoxin-like"/>
    <property type="match status" value="1"/>
</dbReference>
<keyword evidence="8" id="KW-0676">Redox-active center</keyword>
<dbReference type="PANTHER" id="PTHR42801:SF4">
    <property type="entry name" value="AHPC_TSA FAMILY PROTEIN"/>
    <property type="match status" value="1"/>
</dbReference>
<dbReference type="InterPro" id="IPR000866">
    <property type="entry name" value="AhpC/TSA"/>
</dbReference>
<dbReference type="InterPro" id="IPR024706">
    <property type="entry name" value="Peroxiredoxin_AhpC-typ"/>
</dbReference>
<dbReference type="InterPro" id="IPR036249">
    <property type="entry name" value="Thioredoxin-like_sf"/>
</dbReference>
<evidence type="ECO:0000256" key="1">
    <source>
        <dbReference type="ARBA" id="ARBA00003330"/>
    </source>
</evidence>
<dbReference type="CDD" id="cd03017">
    <property type="entry name" value="PRX_BCP"/>
    <property type="match status" value="1"/>
</dbReference>
<feature type="domain" description="Thioredoxin" evidence="13">
    <location>
        <begin position="2"/>
        <end position="152"/>
    </location>
</feature>